<dbReference type="NCBIfam" id="NF000840">
    <property type="entry name" value="PRK00071.1-3"/>
    <property type="match status" value="1"/>
</dbReference>
<evidence type="ECO:0000256" key="6">
    <source>
        <dbReference type="ARBA" id="ARBA00022741"/>
    </source>
</evidence>
<evidence type="ECO:0000256" key="3">
    <source>
        <dbReference type="ARBA" id="ARBA00022642"/>
    </source>
</evidence>
<feature type="domain" description="Cytidyltransferase-like" evidence="11">
    <location>
        <begin position="56"/>
        <end position="222"/>
    </location>
</feature>
<keyword evidence="4 10" id="KW-0808">Transferase</keyword>
<dbReference type="PANTHER" id="PTHR39321">
    <property type="entry name" value="NICOTINATE-NUCLEOTIDE ADENYLYLTRANSFERASE-RELATED"/>
    <property type="match status" value="1"/>
</dbReference>
<keyword evidence="13" id="KW-1185">Reference proteome</keyword>
<keyword evidence="7 10" id="KW-0067">ATP-binding</keyword>
<keyword evidence="5 10" id="KW-0548">Nucleotidyltransferase</keyword>
<dbReference type="EC" id="2.7.7.18" evidence="10"/>
<protein>
    <recommendedName>
        <fullName evidence="10">Probable nicotinate-nucleotide adenylyltransferase</fullName>
        <ecNumber evidence="10">2.7.7.18</ecNumber>
    </recommendedName>
    <alternativeName>
        <fullName evidence="10">Deamido-NAD(+) diphosphorylase</fullName>
    </alternativeName>
    <alternativeName>
        <fullName evidence="10">Deamido-NAD(+) pyrophosphorylase</fullName>
    </alternativeName>
    <alternativeName>
        <fullName evidence="10">Nicotinate mononucleotide adenylyltransferase</fullName>
        <shortName evidence="10">NaMN adenylyltransferase</shortName>
    </alternativeName>
</protein>
<evidence type="ECO:0000313" key="13">
    <source>
        <dbReference type="Proteomes" id="UP000671879"/>
    </source>
</evidence>
<evidence type="ECO:0000256" key="5">
    <source>
        <dbReference type="ARBA" id="ARBA00022695"/>
    </source>
</evidence>
<evidence type="ECO:0000256" key="8">
    <source>
        <dbReference type="ARBA" id="ARBA00023027"/>
    </source>
</evidence>
<evidence type="ECO:0000256" key="4">
    <source>
        <dbReference type="ARBA" id="ARBA00022679"/>
    </source>
</evidence>
<reference evidence="13" key="1">
    <citation type="submission" date="2021-04" db="EMBL/GenBank/DDBJ databases">
        <title>A novel Synergistetes isolate from a pyrite-forming mixed culture.</title>
        <authorList>
            <person name="Bunk B."/>
            <person name="Sproer C."/>
            <person name="Spring S."/>
            <person name="Pester M."/>
        </authorList>
    </citation>
    <scope>NUCLEOTIDE SEQUENCE [LARGE SCALE GENOMIC DNA]</scope>
    <source>
        <strain evidence="13">J.5.4.2-T.3.5.2</strain>
    </source>
</reference>
<dbReference type="GO" id="GO:0009435">
    <property type="term" value="P:NAD+ biosynthetic process"/>
    <property type="evidence" value="ECO:0007669"/>
    <property type="project" value="UniProtKB-UniRule"/>
</dbReference>
<dbReference type="EMBL" id="CP072943">
    <property type="protein sequence ID" value="QTX33556.1"/>
    <property type="molecule type" value="Genomic_DNA"/>
</dbReference>
<evidence type="ECO:0000259" key="11">
    <source>
        <dbReference type="Pfam" id="PF01467"/>
    </source>
</evidence>
<dbReference type="InterPro" id="IPR014729">
    <property type="entry name" value="Rossmann-like_a/b/a_fold"/>
</dbReference>
<sequence length="253" mass="29082">MTSFWPKGRKRRIPSASATWNSILNRKELWKSSRREQSGGGKHSLSTASHLRRIGVMGGTFDPIHYGHLLAAEEAYFSLGLSEVLFVPTGLPPHKNRQQVSLAEDRYTMTLLATVDNPHFKISRLEIDREGTSHTVDTLREMRHWYPAGSVTFYFITGLDAVLDIHNWKEPEEIVSLCKIVAVSRPGYNPHRLEDLPPSIRRAVIPLEIPHLAISSTEIRRRVGQGRSIRYLTPWPVEHYIYKKALYHRRNGW</sequence>
<keyword evidence="6 10" id="KW-0547">Nucleotide-binding</keyword>
<keyword evidence="3 10" id="KW-0662">Pyridine nucleotide biosynthesis</keyword>
<dbReference type="AlphaFoldDB" id="A0A9Q7ABH7"/>
<evidence type="ECO:0000313" key="12">
    <source>
        <dbReference type="EMBL" id="QTX33556.1"/>
    </source>
</evidence>
<accession>A0A9Q7ABH7</accession>
<dbReference type="Proteomes" id="UP000671879">
    <property type="component" value="Chromosome"/>
</dbReference>
<comment type="pathway">
    <text evidence="2 10">Cofactor biosynthesis; NAD(+) biosynthesis; deamido-NAD(+) from nicotinate D-ribonucleotide: step 1/1.</text>
</comment>
<gene>
    <name evidence="10 12" type="primary">nadD</name>
    <name evidence="12" type="ORF">KAR29_06810</name>
</gene>
<dbReference type="GO" id="GO:0004515">
    <property type="term" value="F:nicotinate-nucleotide adenylyltransferase activity"/>
    <property type="evidence" value="ECO:0007669"/>
    <property type="project" value="UniProtKB-UniRule"/>
</dbReference>
<evidence type="ECO:0000256" key="10">
    <source>
        <dbReference type="HAMAP-Rule" id="MF_00244"/>
    </source>
</evidence>
<dbReference type="HAMAP" id="MF_00244">
    <property type="entry name" value="NaMN_adenylyltr"/>
    <property type="match status" value="1"/>
</dbReference>
<organism evidence="12 13">
    <name type="scientific">Aminithiophilus ramosus</name>
    <dbReference type="NCBI Taxonomy" id="3029084"/>
    <lineage>
        <taxon>Bacteria</taxon>
        <taxon>Thermotogati</taxon>
        <taxon>Synergistota</taxon>
        <taxon>Synergistia</taxon>
        <taxon>Synergistales</taxon>
        <taxon>Aminithiophilaceae</taxon>
        <taxon>Aminithiophilus</taxon>
    </lineage>
</organism>
<proteinExistence type="inferred from homology"/>
<dbReference type="NCBIfam" id="TIGR00125">
    <property type="entry name" value="cyt_tran_rel"/>
    <property type="match status" value="1"/>
</dbReference>
<dbReference type="CDD" id="cd02165">
    <property type="entry name" value="NMNAT"/>
    <property type="match status" value="1"/>
</dbReference>
<dbReference type="PANTHER" id="PTHR39321:SF3">
    <property type="entry name" value="PHOSPHOPANTETHEINE ADENYLYLTRANSFERASE"/>
    <property type="match status" value="1"/>
</dbReference>
<comment type="similarity">
    <text evidence="10">Belongs to the NadD family.</text>
</comment>
<dbReference type="SUPFAM" id="SSF52374">
    <property type="entry name" value="Nucleotidylyl transferase"/>
    <property type="match status" value="1"/>
</dbReference>
<dbReference type="Gene3D" id="3.40.50.620">
    <property type="entry name" value="HUPs"/>
    <property type="match status" value="1"/>
</dbReference>
<name>A0A9Q7ABH7_9BACT</name>
<evidence type="ECO:0000256" key="1">
    <source>
        <dbReference type="ARBA" id="ARBA00002324"/>
    </source>
</evidence>
<dbReference type="KEGG" id="aram:KAR29_06810"/>
<keyword evidence="8 10" id="KW-0520">NAD</keyword>
<comment type="catalytic activity">
    <reaction evidence="9 10">
        <text>nicotinate beta-D-ribonucleotide + ATP + H(+) = deamido-NAD(+) + diphosphate</text>
        <dbReference type="Rhea" id="RHEA:22860"/>
        <dbReference type="ChEBI" id="CHEBI:15378"/>
        <dbReference type="ChEBI" id="CHEBI:30616"/>
        <dbReference type="ChEBI" id="CHEBI:33019"/>
        <dbReference type="ChEBI" id="CHEBI:57502"/>
        <dbReference type="ChEBI" id="CHEBI:58437"/>
        <dbReference type="EC" id="2.7.7.18"/>
    </reaction>
</comment>
<dbReference type="Pfam" id="PF01467">
    <property type="entry name" value="CTP_transf_like"/>
    <property type="match status" value="1"/>
</dbReference>
<evidence type="ECO:0000256" key="2">
    <source>
        <dbReference type="ARBA" id="ARBA00005019"/>
    </source>
</evidence>
<evidence type="ECO:0000256" key="7">
    <source>
        <dbReference type="ARBA" id="ARBA00022840"/>
    </source>
</evidence>
<dbReference type="InterPro" id="IPR005248">
    <property type="entry name" value="NadD/NMNAT"/>
</dbReference>
<dbReference type="NCBIfam" id="TIGR00482">
    <property type="entry name" value="nicotinate (nicotinamide) nucleotide adenylyltransferase"/>
    <property type="match status" value="1"/>
</dbReference>
<evidence type="ECO:0000256" key="9">
    <source>
        <dbReference type="ARBA" id="ARBA00048721"/>
    </source>
</evidence>
<dbReference type="InterPro" id="IPR004821">
    <property type="entry name" value="Cyt_trans-like"/>
</dbReference>
<comment type="function">
    <text evidence="1 10">Catalyzes the reversible adenylation of nicotinate mononucleotide (NaMN) to nicotinic acid adenine dinucleotide (NaAD).</text>
</comment>
<dbReference type="GO" id="GO:0005524">
    <property type="term" value="F:ATP binding"/>
    <property type="evidence" value="ECO:0007669"/>
    <property type="project" value="UniProtKB-KW"/>
</dbReference>